<sequence length="566" mass="64121">MSVLYVKWKSASRAAIRKSSIDNLLITELSTETSNWTKLLKRLLNVILFLSQRGLALFGSSQHIYDPDNGNFLGIIELLSKYDPILSEHNGFSILTITQKKTGKEIAARILHVLTLLNIDFKLCTGQAYDNGPNMAGKYKGVQAVFLEENPNCMFASCGNHTLNLVGVDCAESCKEAILYFGIVQQMYNFFSSSPERWEILKQHVSASLHGISKTRWSARIEAVKPVARHLNSLRTALKELQSLNLTVSAQSELQSIQKYLSKFECSAMSSLWMKLLTMIHQTNLIIEARNATLDVEMENIKNLMDSIQQIREKWDAVLSESKLIAMNIDISPEFFTTRKLKTKFDSEQHNKINVFYVIIGSILEGLKRRFESQQQICSIFGFLWHFNKMSNEELLSATTNFQKKYHKEILSDTSDEIIFLKQIYSTNFTSDCKPKELFQEILELGLSGVFPNISIALRIFISLPVSVASGERSFNVLKQVKNYHCSIMGQERLNGLAMLNINCDIARKLDFSTVPSNHSSLIPTFLSLLLMAKGKGIRLSEDKRVEIMAKLKKSDAPSKRAIARE</sequence>
<dbReference type="RefSeq" id="XP_065650734.1">
    <property type="nucleotide sequence ID" value="XM_065794662.1"/>
</dbReference>
<dbReference type="PANTHER" id="PTHR45749">
    <property type="match status" value="1"/>
</dbReference>
<keyword evidence="2" id="KW-1185">Reference proteome</keyword>
<gene>
    <name evidence="3" type="primary">LOC136078847</name>
</gene>
<reference evidence="3" key="1">
    <citation type="submission" date="2025-08" db="UniProtKB">
        <authorList>
            <consortium name="RefSeq"/>
        </authorList>
    </citation>
    <scope>IDENTIFICATION</scope>
</reference>
<dbReference type="InterPro" id="IPR012337">
    <property type="entry name" value="RNaseH-like_sf"/>
</dbReference>
<accession>A0ABM4BNP5</accession>
<evidence type="ECO:0000313" key="3">
    <source>
        <dbReference type="RefSeq" id="XP_065650734.1"/>
    </source>
</evidence>
<feature type="domain" description="HAT C-terminal dimerisation" evidence="1">
    <location>
        <begin position="449"/>
        <end position="503"/>
    </location>
</feature>
<proteinExistence type="predicted"/>
<evidence type="ECO:0000259" key="1">
    <source>
        <dbReference type="Pfam" id="PF05699"/>
    </source>
</evidence>
<organism evidence="2 3">
    <name type="scientific">Hydra vulgaris</name>
    <name type="common">Hydra</name>
    <name type="synonym">Hydra attenuata</name>
    <dbReference type="NCBI Taxonomy" id="6087"/>
    <lineage>
        <taxon>Eukaryota</taxon>
        <taxon>Metazoa</taxon>
        <taxon>Cnidaria</taxon>
        <taxon>Hydrozoa</taxon>
        <taxon>Hydroidolina</taxon>
        <taxon>Anthoathecata</taxon>
        <taxon>Aplanulata</taxon>
        <taxon>Hydridae</taxon>
        <taxon>Hydra</taxon>
    </lineage>
</organism>
<dbReference type="GeneID" id="136078847"/>
<protein>
    <submittedName>
        <fullName evidence="3">Zinc finger MYM-type protein 1-like</fullName>
    </submittedName>
</protein>
<dbReference type="SUPFAM" id="SSF53098">
    <property type="entry name" value="Ribonuclease H-like"/>
    <property type="match status" value="1"/>
</dbReference>
<dbReference type="InterPro" id="IPR008906">
    <property type="entry name" value="HATC_C_dom"/>
</dbReference>
<name>A0ABM4BNP5_HYDVU</name>
<evidence type="ECO:0000313" key="2">
    <source>
        <dbReference type="Proteomes" id="UP001652625"/>
    </source>
</evidence>
<dbReference type="PANTHER" id="PTHR45749:SF33">
    <property type="entry name" value="ZINC FINGER MYM-TYPE PROTEIN 1"/>
    <property type="match status" value="1"/>
</dbReference>
<dbReference type="Pfam" id="PF05699">
    <property type="entry name" value="Dimer_Tnp_hAT"/>
    <property type="match status" value="1"/>
</dbReference>
<dbReference type="Proteomes" id="UP001652625">
    <property type="component" value="Chromosome 03"/>
</dbReference>